<evidence type="ECO:0000256" key="7">
    <source>
        <dbReference type="SAM" id="Phobius"/>
    </source>
</evidence>
<feature type="transmembrane region" description="Helical" evidence="7">
    <location>
        <begin position="116"/>
        <end position="134"/>
    </location>
</feature>
<keyword evidence="6 7" id="KW-0472">Membrane</keyword>
<dbReference type="EMBL" id="JANCMU010000002">
    <property type="protein sequence ID" value="MDG4946027.1"/>
    <property type="molecule type" value="Genomic_DNA"/>
</dbReference>
<proteinExistence type="inferred from homology"/>
<dbReference type="PANTHER" id="PTHR33452">
    <property type="entry name" value="OXIDOREDUCTASE CATD-RELATED"/>
    <property type="match status" value="1"/>
</dbReference>
<feature type="transmembrane region" description="Helical" evidence="7">
    <location>
        <begin position="86"/>
        <end position="104"/>
    </location>
</feature>
<keyword evidence="3" id="KW-1003">Cell membrane</keyword>
<evidence type="ECO:0000256" key="4">
    <source>
        <dbReference type="ARBA" id="ARBA00022692"/>
    </source>
</evidence>
<evidence type="ECO:0000313" key="8">
    <source>
        <dbReference type="EMBL" id="MDG4946027.1"/>
    </source>
</evidence>
<feature type="transmembrane region" description="Helical" evidence="7">
    <location>
        <begin position="58"/>
        <end position="79"/>
    </location>
</feature>
<name>A0A9X4MYP1_9FLAO</name>
<dbReference type="GO" id="GO:0005886">
    <property type="term" value="C:plasma membrane"/>
    <property type="evidence" value="ECO:0007669"/>
    <property type="project" value="UniProtKB-SubCell"/>
</dbReference>
<evidence type="ECO:0000313" key="9">
    <source>
        <dbReference type="Proteomes" id="UP001152599"/>
    </source>
</evidence>
<dbReference type="AlphaFoldDB" id="A0A9X4MYP1"/>
<dbReference type="Pfam" id="PF07681">
    <property type="entry name" value="DoxX"/>
    <property type="match status" value="1"/>
</dbReference>
<evidence type="ECO:0000256" key="1">
    <source>
        <dbReference type="ARBA" id="ARBA00004651"/>
    </source>
</evidence>
<comment type="subcellular location">
    <subcellularLocation>
        <location evidence="1">Cell membrane</location>
        <topology evidence="1">Multi-pass membrane protein</topology>
    </subcellularLocation>
</comment>
<dbReference type="PANTHER" id="PTHR33452:SF1">
    <property type="entry name" value="INNER MEMBRANE PROTEIN YPHA-RELATED"/>
    <property type="match status" value="1"/>
</dbReference>
<reference evidence="8" key="1">
    <citation type="submission" date="2022-07" db="EMBL/GenBank/DDBJ databases">
        <title>Description and genome-wide analysis of Profundicola chukchiensis gen. nov., sp. nov., marine bacteria isolated from bottom sediments of the Chukchi Sea.</title>
        <authorList>
            <person name="Romanenko L."/>
            <person name="Otstavnykh N."/>
            <person name="Kurilenko V."/>
            <person name="Eremeev V."/>
            <person name="Velansky P."/>
            <person name="Mikhailov V."/>
            <person name="Isaeva M."/>
        </authorList>
    </citation>
    <scope>NUCLEOTIDE SEQUENCE</scope>
    <source>
        <strain evidence="8">KMM 9713</strain>
    </source>
</reference>
<keyword evidence="4 7" id="KW-0812">Transmembrane</keyword>
<keyword evidence="9" id="KW-1185">Reference proteome</keyword>
<evidence type="ECO:0000256" key="6">
    <source>
        <dbReference type="ARBA" id="ARBA00023136"/>
    </source>
</evidence>
<keyword evidence="5 7" id="KW-1133">Transmembrane helix</keyword>
<dbReference type="RefSeq" id="WP_304420533.1">
    <property type="nucleotide sequence ID" value="NZ_JANCMU010000002.1"/>
</dbReference>
<dbReference type="InterPro" id="IPR051907">
    <property type="entry name" value="DoxX-like_oxidoreductase"/>
</dbReference>
<gene>
    <name evidence="8" type="ORF">NMK71_06345</name>
</gene>
<comment type="caution">
    <text evidence="8">The sequence shown here is derived from an EMBL/GenBank/DDBJ whole genome shotgun (WGS) entry which is preliminary data.</text>
</comment>
<evidence type="ECO:0000256" key="3">
    <source>
        <dbReference type="ARBA" id="ARBA00022475"/>
    </source>
</evidence>
<evidence type="ECO:0000256" key="2">
    <source>
        <dbReference type="ARBA" id="ARBA00006679"/>
    </source>
</evidence>
<feature type="transmembrane region" description="Helical" evidence="7">
    <location>
        <begin position="20"/>
        <end position="38"/>
    </location>
</feature>
<organism evidence="8 9">
    <name type="scientific">Profundicola chukchiensis</name>
    <dbReference type="NCBI Taxonomy" id="2961959"/>
    <lineage>
        <taxon>Bacteria</taxon>
        <taxon>Pseudomonadati</taxon>
        <taxon>Bacteroidota</taxon>
        <taxon>Flavobacteriia</taxon>
        <taxon>Flavobacteriales</taxon>
        <taxon>Weeksellaceae</taxon>
        <taxon>Profundicola</taxon>
    </lineage>
</organism>
<accession>A0A9X4MYP1</accession>
<evidence type="ECO:0000256" key="5">
    <source>
        <dbReference type="ARBA" id="ARBA00022989"/>
    </source>
</evidence>
<comment type="similarity">
    <text evidence="2">Belongs to the DoxX family.</text>
</comment>
<dbReference type="Proteomes" id="UP001152599">
    <property type="component" value="Unassembled WGS sequence"/>
</dbReference>
<dbReference type="InterPro" id="IPR032808">
    <property type="entry name" value="DoxX"/>
</dbReference>
<sequence>MKQNLSRFLNPGLSNESVSIAMLILRLVAGVFMLTHGWGKMEALFSGEPIQFADPIGLGQEVSLVLAVFAEVLCAILLIIGLATRFAVIPLIFTMLVAALIVHADDPLAKQELPTLFAAMFAAVGLIGAGKYSVDYLLSKKSV</sequence>
<protein>
    <submittedName>
        <fullName evidence="8">DoxX family protein</fullName>
    </submittedName>
</protein>